<dbReference type="GO" id="GO:0009506">
    <property type="term" value="C:plasmodesma"/>
    <property type="evidence" value="ECO:0000318"/>
    <property type="project" value="GO_Central"/>
</dbReference>
<dbReference type="Pfam" id="PF00335">
    <property type="entry name" value="Tetraspanin"/>
    <property type="match status" value="1"/>
</dbReference>
<evidence type="ECO:0000256" key="5">
    <source>
        <dbReference type="ARBA" id="ARBA00023136"/>
    </source>
</evidence>
<keyword evidence="7" id="KW-1185">Reference proteome</keyword>
<dbReference type="KEGG" id="ghi:107911385"/>
<evidence type="ECO:0000256" key="6">
    <source>
        <dbReference type="SAM" id="Phobius"/>
    </source>
</evidence>
<dbReference type="Proteomes" id="UP000818029">
    <property type="component" value="Chromosome D11"/>
</dbReference>
<evidence type="ECO:0000256" key="2">
    <source>
        <dbReference type="ARBA" id="ARBA00006840"/>
    </source>
</evidence>
<gene>
    <name evidence="8" type="primary">LOC107911385</name>
</gene>
<keyword evidence="5 6" id="KW-0472">Membrane</keyword>
<dbReference type="InterPro" id="IPR044991">
    <property type="entry name" value="TET_plant"/>
</dbReference>
<feature type="transmembrane region" description="Helical" evidence="6">
    <location>
        <begin position="12"/>
        <end position="30"/>
    </location>
</feature>
<accession>A0A1U8K165</accession>
<feature type="transmembrane region" description="Helical" evidence="6">
    <location>
        <begin position="244"/>
        <end position="263"/>
    </location>
</feature>
<evidence type="ECO:0000256" key="1">
    <source>
        <dbReference type="ARBA" id="ARBA00004141"/>
    </source>
</evidence>
<comment type="subcellular location">
    <subcellularLocation>
        <location evidence="1">Membrane</location>
        <topology evidence="1">Multi-pass membrane protein</topology>
    </subcellularLocation>
</comment>
<sequence>MGCICNCFVGLLNSVLLTVGIGFVISGAYLNINGNSDCEKVLTTPLIVMGGLLLILSLIGIMGTSCSSTFCMYIYLTLMFLLILGVIAFTIFVFMITNQAVGKAIADSEKVIEPKNPMDFSNWLAKKVNKENNWKKIKSCLIDARLCTTDEYKLEFNFLVLVGQVPDIEVYNKSLPALQAACCKPPDVCGFTQKNKSVWEVPKSGPSSKNKDCKKWSNDGDKMCFECDSCKVGVVENLKREWKALALINICLLAFLILIYMLGCCAFCC</sequence>
<evidence type="ECO:0000256" key="4">
    <source>
        <dbReference type="ARBA" id="ARBA00022989"/>
    </source>
</evidence>
<dbReference type="PaxDb" id="3635-A0A1U8K165"/>
<name>A0A1U8K165_GOSHI</name>
<evidence type="ECO:0000313" key="7">
    <source>
        <dbReference type="Proteomes" id="UP000818029"/>
    </source>
</evidence>
<keyword evidence="3 6" id="KW-0812">Transmembrane</keyword>
<dbReference type="GO" id="GO:0005886">
    <property type="term" value="C:plasma membrane"/>
    <property type="evidence" value="ECO:0000318"/>
    <property type="project" value="GO_Central"/>
</dbReference>
<reference evidence="8" key="2">
    <citation type="submission" date="2025-08" db="UniProtKB">
        <authorList>
            <consortium name="RefSeq"/>
        </authorList>
    </citation>
    <scope>IDENTIFICATION</scope>
</reference>
<protein>
    <submittedName>
        <fullName evidence="8">Tetraspanin-8</fullName>
    </submittedName>
</protein>
<dbReference type="RefSeq" id="XP_016694713.1">
    <property type="nucleotide sequence ID" value="XM_016839224.2"/>
</dbReference>
<dbReference type="GeneID" id="107911385"/>
<keyword evidence="4 6" id="KW-1133">Transmembrane helix</keyword>
<dbReference type="InterPro" id="IPR018499">
    <property type="entry name" value="Tetraspanin/Peripherin"/>
</dbReference>
<feature type="transmembrane region" description="Helical" evidence="6">
    <location>
        <begin position="73"/>
        <end position="96"/>
    </location>
</feature>
<dbReference type="AlphaFoldDB" id="A0A1U8K165"/>
<reference evidence="7" key="1">
    <citation type="journal article" date="2020" name="Nat. Genet.">
        <title>Genomic diversifications of five Gossypium allopolyploid species and their impact on cotton improvement.</title>
        <authorList>
            <person name="Chen Z.J."/>
            <person name="Sreedasyam A."/>
            <person name="Ando A."/>
            <person name="Song Q."/>
            <person name="De Santiago L.M."/>
            <person name="Hulse-Kemp A.M."/>
            <person name="Ding M."/>
            <person name="Ye W."/>
            <person name="Kirkbride R.C."/>
            <person name="Jenkins J."/>
            <person name="Plott C."/>
            <person name="Lovell J."/>
            <person name="Lin Y.M."/>
            <person name="Vaughn R."/>
            <person name="Liu B."/>
            <person name="Simpson S."/>
            <person name="Scheffler B.E."/>
            <person name="Wen L."/>
            <person name="Saski C.A."/>
            <person name="Grover C.E."/>
            <person name="Hu G."/>
            <person name="Conover J.L."/>
            <person name="Carlson J.W."/>
            <person name="Shu S."/>
            <person name="Boston L.B."/>
            <person name="Williams M."/>
            <person name="Peterson D.G."/>
            <person name="McGee K."/>
            <person name="Jones D.C."/>
            <person name="Wendel J.F."/>
            <person name="Stelly D.M."/>
            <person name="Grimwood J."/>
            <person name="Schmutz J."/>
        </authorList>
    </citation>
    <scope>NUCLEOTIDE SEQUENCE [LARGE SCALE GENOMIC DNA]</scope>
    <source>
        <strain evidence="7">cv. TM-1</strain>
    </source>
</reference>
<evidence type="ECO:0000313" key="8">
    <source>
        <dbReference type="RefSeq" id="XP_016694713.1"/>
    </source>
</evidence>
<dbReference type="STRING" id="3635.A0A1U8K165"/>
<dbReference type="OrthoDB" id="672773at2759"/>
<proteinExistence type="inferred from homology"/>
<dbReference type="PANTHER" id="PTHR32191">
    <property type="entry name" value="TETRASPANIN-8-RELATED"/>
    <property type="match status" value="1"/>
</dbReference>
<comment type="similarity">
    <text evidence="2">Belongs to the tetraspanin (TM4SF) family.</text>
</comment>
<evidence type="ECO:0000256" key="3">
    <source>
        <dbReference type="ARBA" id="ARBA00022692"/>
    </source>
</evidence>
<feature type="transmembrane region" description="Helical" evidence="6">
    <location>
        <begin position="42"/>
        <end position="61"/>
    </location>
</feature>
<dbReference type="GO" id="GO:0009734">
    <property type="term" value="P:auxin-activated signaling pathway"/>
    <property type="evidence" value="ECO:0007669"/>
    <property type="project" value="InterPro"/>
</dbReference>
<organism evidence="7 8">
    <name type="scientific">Gossypium hirsutum</name>
    <name type="common">Upland cotton</name>
    <name type="synonym">Gossypium mexicanum</name>
    <dbReference type="NCBI Taxonomy" id="3635"/>
    <lineage>
        <taxon>Eukaryota</taxon>
        <taxon>Viridiplantae</taxon>
        <taxon>Streptophyta</taxon>
        <taxon>Embryophyta</taxon>
        <taxon>Tracheophyta</taxon>
        <taxon>Spermatophyta</taxon>
        <taxon>Magnoliopsida</taxon>
        <taxon>eudicotyledons</taxon>
        <taxon>Gunneridae</taxon>
        <taxon>Pentapetalae</taxon>
        <taxon>rosids</taxon>
        <taxon>malvids</taxon>
        <taxon>Malvales</taxon>
        <taxon>Malvaceae</taxon>
        <taxon>Malvoideae</taxon>
        <taxon>Gossypium</taxon>
    </lineage>
</organism>